<keyword evidence="3" id="KW-1185">Reference proteome</keyword>
<sequence length="247" mass="29441">MASFASLKSAIFDREEKKQQYQAHIRGLNAYDRHKKFIKDYVGFYGKEKSPSIRLPVKTDQDTLREGYRFIRSEEDDRDTSWEQRLVKRYYDKLFKEYCIADMSHYKSGKIGLRWRTEKEVVSGKGQFVCGNKHCDEKDDLASYEARVNFSYFEAGENKQALVKLVGCERCAEKLHYKKRKQKEESEKREREEYRRRKRNRSRSDEDTDNEESKEKRRKGKKASASISALKVDNDDHFDEFLEGMFP</sequence>
<dbReference type="AlphaFoldDB" id="A0AA88AW70"/>
<evidence type="ECO:0008006" key="4">
    <source>
        <dbReference type="Google" id="ProtNLM"/>
    </source>
</evidence>
<dbReference type="PANTHER" id="PTHR11567">
    <property type="entry name" value="ACID PHOSPHATASE-RELATED"/>
    <property type="match status" value="1"/>
</dbReference>
<organism evidence="2 3">
    <name type="scientific">Ficus carica</name>
    <name type="common">Common fig</name>
    <dbReference type="NCBI Taxonomy" id="3494"/>
    <lineage>
        <taxon>Eukaryota</taxon>
        <taxon>Viridiplantae</taxon>
        <taxon>Streptophyta</taxon>
        <taxon>Embryophyta</taxon>
        <taxon>Tracheophyta</taxon>
        <taxon>Spermatophyta</taxon>
        <taxon>Magnoliopsida</taxon>
        <taxon>eudicotyledons</taxon>
        <taxon>Gunneridae</taxon>
        <taxon>Pentapetalae</taxon>
        <taxon>rosids</taxon>
        <taxon>fabids</taxon>
        <taxon>Rosales</taxon>
        <taxon>Moraceae</taxon>
        <taxon>Ficeae</taxon>
        <taxon>Ficus</taxon>
    </lineage>
</organism>
<evidence type="ECO:0000313" key="3">
    <source>
        <dbReference type="Proteomes" id="UP001187192"/>
    </source>
</evidence>
<dbReference type="Proteomes" id="UP001187192">
    <property type="component" value="Unassembled WGS sequence"/>
</dbReference>
<evidence type="ECO:0000256" key="1">
    <source>
        <dbReference type="SAM" id="MobiDB-lite"/>
    </source>
</evidence>
<dbReference type="Pfam" id="PF09725">
    <property type="entry name" value="Fra10Ac1"/>
    <property type="match status" value="1"/>
</dbReference>
<protein>
    <recommendedName>
        <fullName evidence="4">Protein FRA10AC1</fullName>
    </recommendedName>
</protein>
<name>A0AA88AW70_FICCA</name>
<comment type="caution">
    <text evidence="2">The sequence shown here is derived from an EMBL/GenBank/DDBJ whole genome shotgun (WGS) entry which is preliminary data.</text>
</comment>
<evidence type="ECO:0000313" key="2">
    <source>
        <dbReference type="EMBL" id="GMN53611.1"/>
    </source>
</evidence>
<dbReference type="InterPro" id="IPR019129">
    <property type="entry name" value="Folate-sensitive_fs_Fra10Ac1"/>
</dbReference>
<accession>A0AA88AW70</accession>
<proteinExistence type="predicted"/>
<feature type="region of interest" description="Disordered" evidence="1">
    <location>
        <begin position="180"/>
        <end position="229"/>
    </location>
</feature>
<dbReference type="InterPro" id="IPR050645">
    <property type="entry name" value="Histidine_acid_phosphatase"/>
</dbReference>
<gene>
    <name evidence="2" type="ORF">TIFTF001_022740</name>
</gene>
<dbReference type="EMBL" id="BTGU01000047">
    <property type="protein sequence ID" value="GMN53611.1"/>
    <property type="molecule type" value="Genomic_DNA"/>
</dbReference>
<dbReference type="PANTHER" id="PTHR11567:SF25">
    <property type="entry name" value="PROTEIN FRA10AC1"/>
    <property type="match status" value="1"/>
</dbReference>
<reference evidence="2" key="1">
    <citation type="submission" date="2023-07" db="EMBL/GenBank/DDBJ databases">
        <title>draft genome sequence of fig (Ficus carica).</title>
        <authorList>
            <person name="Takahashi T."/>
            <person name="Nishimura K."/>
        </authorList>
    </citation>
    <scope>NUCLEOTIDE SEQUENCE</scope>
</reference>
<dbReference type="GO" id="GO:0016791">
    <property type="term" value="F:phosphatase activity"/>
    <property type="evidence" value="ECO:0007669"/>
    <property type="project" value="TreeGrafter"/>
</dbReference>
<feature type="compositionally biased region" description="Basic and acidic residues" evidence="1">
    <location>
        <begin position="182"/>
        <end position="195"/>
    </location>
</feature>